<proteinExistence type="predicted"/>
<sequence length="82" mass="9859">MMDKWLEPAIENRVEYVVSTYEKEFEEEYEKFLKIIINLKAQTNEGDRYLLVELEDLYIKQSMLACSFAYKFGLDDGMELMR</sequence>
<dbReference type="Proteomes" id="UP001259239">
    <property type="component" value="Unassembled WGS sequence"/>
</dbReference>
<dbReference type="EMBL" id="JARQGV010000004">
    <property type="protein sequence ID" value="MDT2253256.1"/>
    <property type="molecule type" value="Genomic_DNA"/>
</dbReference>
<evidence type="ECO:0000313" key="1">
    <source>
        <dbReference type="EMBL" id="MDT2253256.1"/>
    </source>
</evidence>
<accession>A0AAP5JWE8</accession>
<name>A0AAP5JWE8_9BACL</name>
<organism evidence="1 2">
    <name type="scientific">Paenibacillus larvae</name>
    <dbReference type="NCBI Taxonomy" id="1464"/>
    <lineage>
        <taxon>Bacteria</taxon>
        <taxon>Bacillati</taxon>
        <taxon>Bacillota</taxon>
        <taxon>Bacilli</taxon>
        <taxon>Bacillales</taxon>
        <taxon>Paenibacillaceae</taxon>
        <taxon>Paenibacillus</taxon>
    </lineage>
</organism>
<gene>
    <name evidence="1" type="ORF">P7H09_18930</name>
</gene>
<reference evidence="1" key="1">
    <citation type="journal article" date="2023" name="J. Vet. Diagn. Invest.">
        <title>Oxytetracycline-resistant Paenibacillus larvae identified in commercial beekeeping operations in Saskatchewan using pooled honey sampling.</title>
        <authorList>
            <person name="Obshta O."/>
            <person name="Zabrodski M.W."/>
            <person name="Soomro T."/>
            <person name="Wilson G."/>
            <person name="Masood F."/>
            <person name="Thebeau J."/>
            <person name="Silva M.C.B."/>
            <person name="Biganski S."/>
            <person name="Kozii I.V."/>
            <person name="Koziy R.V."/>
            <person name="Raza M.F."/>
            <person name="Jose M.S."/>
            <person name="Simko E."/>
            <person name="Wood S.C."/>
        </authorList>
    </citation>
    <scope>NUCLEOTIDE SEQUENCE</scope>
    <source>
        <strain evidence="1">PL001</strain>
    </source>
</reference>
<comment type="caution">
    <text evidence="1">The sequence shown here is derived from an EMBL/GenBank/DDBJ whole genome shotgun (WGS) entry which is preliminary data.</text>
</comment>
<evidence type="ECO:0000313" key="2">
    <source>
        <dbReference type="Proteomes" id="UP001259239"/>
    </source>
</evidence>
<protein>
    <submittedName>
        <fullName evidence="1">Uncharacterized protein</fullName>
    </submittedName>
</protein>
<dbReference type="AlphaFoldDB" id="A0AAP5JWE8"/>
<reference evidence="1" key="2">
    <citation type="submission" date="2023-03" db="EMBL/GenBank/DDBJ databases">
        <authorList>
            <person name="Obshta O."/>
            <person name="Zabrodski M.W."/>
            <person name="Soomro T."/>
            <person name="Wilson G."/>
            <person name="Masood F."/>
            <person name="Thebeau J."/>
            <person name="Bezerra Da Silva M.C."/>
            <person name="Raza F."/>
            <person name="Biganski S."/>
            <person name="Jose M."/>
            <person name="Camilli M."/>
            <person name="Kozii I.V."/>
            <person name="Kozii R.V."/>
            <person name="Simko E."/>
            <person name="Wood S.C."/>
        </authorList>
    </citation>
    <scope>NUCLEOTIDE SEQUENCE</scope>
    <source>
        <strain evidence="1">PL001</strain>
    </source>
</reference>
<dbReference type="RefSeq" id="WP_152532816.1">
    <property type="nucleotide sequence ID" value="NZ_CP121102.1"/>
</dbReference>